<dbReference type="InterPro" id="IPR036398">
    <property type="entry name" value="CA_dom_sf"/>
</dbReference>
<keyword evidence="5 8" id="KW-0862">Zinc</keyword>
<keyword evidence="6 8" id="KW-0456">Lyase</keyword>
<proteinExistence type="evidence at transcript level"/>
<comment type="similarity">
    <text evidence="2 8">Belongs to the alpha-carbonic anhydrase family.</text>
</comment>
<dbReference type="SUPFAM" id="SSF51069">
    <property type="entry name" value="Carbonic anhydrase"/>
    <property type="match status" value="1"/>
</dbReference>
<dbReference type="EMBL" id="MG372495">
    <property type="protein sequence ID" value="AXO78748.1"/>
    <property type="molecule type" value="mRNA"/>
</dbReference>
<reference evidence="10" key="1">
    <citation type="submission" date="2017-10" db="EMBL/GenBank/DDBJ databases">
        <title>A New Coral Carbonic Anhydrase in Galaxea astreata.</title>
        <authorList>
            <person name="Huang Y."/>
        </authorList>
    </citation>
    <scope>NUCLEOTIDE SEQUENCE</scope>
</reference>
<dbReference type="Gene3D" id="3.10.200.10">
    <property type="entry name" value="Alpha carbonic anhydrase"/>
    <property type="match status" value="1"/>
</dbReference>
<sequence length="247" mass="27535">MQKDPVNPTNLRLTVAGNKPITGELRNNGYAPTFYVGEELTVKLAGGLLQENYFLKQFNFHFGCNDTVGSEHTIDGNTYPIELHMVFWDNTNYQSYELAAKGEDGLAVVAVLYELPMANVNITNPNNALEKIAQLLNNIVAENSNHVVTQSSGIHIEDLAPLLASPDVADRFYKYKGSLTTPGCYESATWFVMNNHPQISEMQIQAFRKLQSTKAHAQGPNVGRMCNNFRNTMPLNGRQIHSNIVLF</sequence>
<evidence type="ECO:0000256" key="1">
    <source>
        <dbReference type="ARBA" id="ARBA00002904"/>
    </source>
</evidence>
<comment type="cofactor">
    <cofactor evidence="8">
        <name>Zn(2+)</name>
        <dbReference type="ChEBI" id="CHEBI:29105"/>
    </cofactor>
</comment>
<keyword evidence="4 8" id="KW-0479">Metal-binding</keyword>
<evidence type="ECO:0000256" key="3">
    <source>
        <dbReference type="ARBA" id="ARBA00012925"/>
    </source>
</evidence>
<comment type="catalytic activity">
    <reaction evidence="7 8">
        <text>hydrogencarbonate + H(+) = CO2 + H2O</text>
        <dbReference type="Rhea" id="RHEA:10748"/>
        <dbReference type="ChEBI" id="CHEBI:15377"/>
        <dbReference type="ChEBI" id="CHEBI:15378"/>
        <dbReference type="ChEBI" id="CHEBI:16526"/>
        <dbReference type="ChEBI" id="CHEBI:17544"/>
        <dbReference type="EC" id="4.2.1.1"/>
    </reaction>
</comment>
<dbReference type="InterPro" id="IPR018338">
    <property type="entry name" value="Carbonic_anhydrase_a-class_CS"/>
</dbReference>
<dbReference type="InterPro" id="IPR023561">
    <property type="entry name" value="Carbonic_anhydrase_a-class"/>
</dbReference>
<evidence type="ECO:0000256" key="7">
    <source>
        <dbReference type="ARBA" id="ARBA00048348"/>
    </source>
</evidence>
<dbReference type="SMART" id="SM01057">
    <property type="entry name" value="Carb_anhydrase"/>
    <property type="match status" value="1"/>
</dbReference>
<dbReference type="CDD" id="cd00326">
    <property type="entry name" value="alpha_CA"/>
    <property type="match status" value="1"/>
</dbReference>
<evidence type="ECO:0000313" key="10">
    <source>
        <dbReference type="EMBL" id="AXO78748.1"/>
    </source>
</evidence>
<dbReference type="AlphaFoldDB" id="A0A346HH62"/>
<evidence type="ECO:0000256" key="8">
    <source>
        <dbReference type="RuleBase" id="RU367011"/>
    </source>
</evidence>
<dbReference type="PROSITE" id="PS51144">
    <property type="entry name" value="ALPHA_CA_2"/>
    <property type="match status" value="1"/>
</dbReference>
<dbReference type="PROSITE" id="PS00162">
    <property type="entry name" value="ALPHA_CA_1"/>
    <property type="match status" value="1"/>
</dbReference>
<dbReference type="GO" id="GO:0008270">
    <property type="term" value="F:zinc ion binding"/>
    <property type="evidence" value="ECO:0007669"/>
    <property type="project" value="UniProtKB-UniRule"/>
</dbReference>
<evidence type="ECO:0000256" key="6">
    <source>
        <dbReference type="ARBA" id="ARBA00023239"/>
    </source>
</evidence>
<dbReference type="Pfam" id="PF00194">
    <property type="entry name" value="Carb_anhydrase"/>
    <property type="match status" value="1"/>
</dbReference>
<evidence type="ECO:0000256" key="4">
    <source>
        <dbReference type="ARBA" id="ARBA00022723"/>
    </source>
</evidence>
<dbReference type="InterPro" id="IPR001148">
    <property type="entry name" value="CA_dom"/>
</dbReference>
<accession>A0A346HH62</accession>
<evidence type="ECO:0000256" key="2">
    <source>
        <dbReference type="ARBA" id="ARBA00010718"/>
    </source>
</evidence>
<dbReference type="GO" id="GO:0004089">
    <property type="term" value="F:carbonate dehydratase activity"/>
    <property type="evidence" value="ECO:0007669"/>
    <property type="project" value="UniProtKB-UniRule"/>
</dbReference>
<evidence type="ECO:0000259" key="9">
    <source>
        <dbReference type="PROSITE" id="PS51144"/>
    </source>
</evidence>
<evidence type="ECO:0000256" key="5">
    <source>
        <dbReference type="ARBA" id="ARBA00022833"/>
    </source>
</evidence>
<dbReference type="PANTHER" id="PTHR18952:SF265">
    <property type="entry name" value="CARBONIC ANHYDRASE"/>
    <property type="match status" value="1"/>
</dbReference>
<name>A0A346HH62_9CNID</name>
<feature type="domain" description="Alpha-carbonic anhydrase" evidence="9">
    <location>
        <begin position="1"/>
        <end position="244"/>
    </location>
</feature>
<comment type="function">
    <text evidence="1 8">Reversible hydration of carbon dioxide.</text>
</comment>
<protein>
    <recommendedName>
        <fullName evidence="3 8">Carbonic anhydrase</fullName>
        <ecNumber evidence="3 8">4.2.1.1</ecNumber>
    </recommendedName>
</protein>
<organism evidence="10">
    <name type="scientific">Galaxea astreata</name>
    <dbReference type="NCBI Taxonomy" id="154325"/>
    <lineage>
        <taxon>Eukaryota</taxon>
        <taxon>Metazoa</taxon>
        <taxon>Cnidaria</taxon>
        <taxon>Anthozoa</taxon>
        <taxon>Hexacorallia</taxon>
        <taxon>Scleractinia</taxon>
        <taxon>Faviina</taxon>
        <taxon>Euphylliidae</taxon>
        <taxon>Galaxea</taxon>
    </lineage>
</organism>
<dbReference type="EC" id="4.2.1.1" evidence="3 8"/>
<dbReference type="PANTHER" id="PTHR18952">
    <property type="entry name" value="CARBONIC ANHYDRASE"/>
    <property type="match status" value="1"/>
</dbReference>